<evidence type="ECO:0000256" key="2">
    <source>
        <dbReference type="ARBA" id="ARBA00022695"/>
    </source>
</evidence>
<keyword evidence="4" id="KW-0460">Magnesium</keyword>
<evidence type="ECO:0000256" key="5">
    <source>
        <dbReference type="ARBA" id="ARBA00022918"/>
    </source>
</evidence>
<organism evidence="6 7">
    <name type="scientific">Halodurantibacterium flavum</name>
    <dbReference type="NCBI Taxonomy" id="1382802"/>
    <lineage>
        <taxon>Bacteria</taxon>
        <taxon>Pseudomonadati</taxon>
        <taxon>Pseudomonadota</taxon>
        <taxon>Alphaproteobacteria</taxon>
        <taxon>Rhodobacterales</taxon>
        <taxon>Paracoccaceae</taxon>
        <taxon>Halodurantibacterium</taxon>
    </lineage>
</organism>
<evidence type="ECO:0000256" key="4">
    <source>
        <dbReference type="ARBA" id="ARBA00022842"/>
    </source>
</evidence>
<keyword evidence="7" id="KW-1185">Reference proteome</keyword>
<reference evidence="7" key="1">
    <citation type="journal article" date="2019" name="Int. J. Syst. Evol. Microbiol.">
        <title>The Global Catalogue of Microorganisms (GCM) 10K type strain sequencing project: providing services to taxonomists for standard genome sequencing and annotation.</title>
        <authorList>
            <consortium name="The Broad Institute Genomics Platform"/>
            <consortium name="The Broad Institute Genome Sequencing Center for Infectious Disease"/>
            <person name="Wu L."/>
            <person name="Ma J."/>
        </authorList>
    </citation>
    <scope>NUCLEOTIDE SEQUENCE [LARGE SCALE GENOMIC DNA]</scope>
    <source>
        <strain evidence="7">CGMCC 4.7242</strain>
    </source>
</reference>
<keyword evidence="1" id="KW-0808">Transferase</keyword>
<proteinExistence type="predicted"/>
<evidence type="ECO:0008006" key="8">
    <source>
        <dbReference type="Google" id="ProtNLM"/>
    </source>
</evidence>
<dbReference type="InterPro" id="IPR000123">
    <property type="entry name" value="Reverse_transcriptase_msDNA"/>
</dbReference>
<keyword evidence="5" id="KW-0695">RNA-directed DNA polymerase</keyword>
<sequence length="260" mass="28804">MSPRVGKAQRDNAEAHMNAAEYLTLDIKQFYPSTTRGMIRNALVGQFGMAADVAGLIAHLATADDRACFGSPLTPVLASIVHRPMFDAIANLCSEYDLSYTVWVDDLTISGDCIPGEFRAKIRAIVSKSGLRSHKLRMRTGNRVVFITGVGVVGSELVVPRRLELRSKELWDEFKAAESFDALDMAAIRLLAHLGGIRHVVGKASQRGRKLADEMNSVRQKREKALRANVARLTVDVSGLRYFTDEEKEERMEEIAAIPF</sequence>
<dbReference type="EMBL" id="JBHUGH010000010">
    <property type="protein sequence ID" value="MFD1913359.1"/>
    <property type="molecule type" value="Genomic_DNA"/>
</dbReference>
<keyword evidence="3" id="KW-0479">Metal-binding</keyword>
<evidence type="ECO:0000313" key="7">
    <source>
        <dbReference type="Proteomes" id="UP001597353"/>
    </source>
</evidence>
<name>A0ABW4S7I5_9RHOB</name>
<dbReference type="Proteomes" id="UP001597353">
    <property type="component" value="Unassembled WGS sequence"/>
</dbReference>
<protein>
    <recommendedName>
        <fullName evidence="8">RNA-directed DNA polymerase</fullName>
    </recommendedName>
</protein>
<dbReference type="RefSeq" id="WP_390263111.1">
    <property type="nucleotide sequence ID" value="NZ_JBHUGH010000010.1"/>
</dbReference>
<keyword evidence="2" id="KW-0548">Nucleotidyltransferase</keyword>
<evidence type="ECO:0000256" key="3">
    <source>
        <dbReference type="ARBA" id="ARBA00022723"/>
    </source>
</evidence>
<accession>A0ABW4S7I5</accession>
<evidence type="ECO:0000313" key="6">
    <source>
        <dbReference type="EMBL" id="MFD1913359.1"/>
    </source>
</evidence>
<gene>
    <name evidence="6" type="ORF">ACFSGJ_14180</name>
</gene>
<dbReference type="PRINTS" id="PR00866">
    <property type="entry name" value="RNADNAPOLMS"/>
</dbReference>
<evidence type="ECO:0000256" key="1">
    <source>
        <dbReference type="ARBA" id="ARBA00022679"/>
    </source>
</evidence>
<comment type="caution">
    <text evidence="6">The sequence shown here is derived from an EMBL/GenBank/DDBJ whole genome shotgun (WGS) entry which is preliminary data.</text>
</comment>